<accession>A0ABR3Z4W0</accession>
<sequence length="371" mass="38941">MANPQARPAPQRQPPPETQLSNLRLLLLALVGLVAAVGVPLLLTNTTLAWLEKKNFFGTADTMSIKNVAVAGGTGTLGAPIVNELVKSGFTVTLLTREGSTSTPPQGVAAVKPVDYKSVESLSKAIQGQDAIVSVLGSFVIGEQLPLAEAATAPDSTVRRFIPSEFGINTRQTPGTPIGAILDAKTKLVDLLDEKSKAKPSLTWTGISNGHFFDWGLEHNLFGVDLTKKTATIYDSGNERFQASNLPFVAKAVAAVLKQAGTEGDKTANKYLQIASFTPTQNELVAAAQELSGGGAEGWTVTSIKSAEVQKAGAEKLAKGDFSAFVDLLSVWQFADGAGHAPDLKSPEFGNTVLGLEAEDFKASVAANIKK</sequence>
<dbReference type="PANTHER" id="PTHR47706:SF9">
    <property type="entry name" value="NMRA-LIKE DOMAIN-CONTAINING PROTEIN-RELATED"/>
    <property type="match status" value="1"/>
</dbReference>
<keyword evidence="6" id="KW-1185">Reference proteome</keyword>
<evidence type="ECO:0000256" key="2">
    <source>
        <dbReference type="ARBA" id="ARBA00023002"/>
    </source>
</evidence>
<keyword evidence="3" id="KW-0472">Membrane</keyword>
<evidence type="ECO:0000313" key="5">
    <source>
        <dbReference type="EMBL" id="KAL1895673.1"/>
    </source>
</evidence>
<keyword evidence="2" id="KW-0560">Oxidoreductase</keyword>
<keyword evidence="1" id="KW-0521">NADP</keyword>
<keyword evidence="3" id="KW-0812">Transmembrane</keyword>
<proteinExistence type="predicted"/>
<dbReference type="InterPro" id="IPR008030">
    <property type="entry name" value="NmrA-like"/>
</dbReference>
<dbReference type="SUPFAM" id="SSF51735">
    <property type="entry name" value="NAD(P)-binding Rossmann-fold domains"/>
    <property type="match status" value="1"/>
</dbReference>
<dbReference type="PANTHER" id="PTHR47706">
    <property type="entry name" value="NMRA-LIKE FAMILY PROTEIN"/>
    <property type="match status" value="1"/>
</dbReference>
<dbReference type="Proteomes" id="UP001583186">
    <property type="component" value="Unassembled WGS sequence"/>
</dbReference>
<dbReference type="InterPro" id="IPR045312">
    <property type="entry name" value="PCBER-like"/>
</dbReference>
<dbReference type="EMBL" id="JAWCUI010000026">
    <property type="protein sequence ID" value="KAL1895673.1"/>
    <property type="molecule type" value="Genomic_DNA"/>
</dbReference>
<comment type="caution">
    <text evidence="5">The sequence shown here is derived from an EMBL/GenBank/DDBJ whole genome shotgun (WGS) entry which is preliminary data.</text>
</comment>
<evidence type="ECO:0000256" key="3">
    <source>
        <dbReference type="SAM" id="Phobius"/>
    </source>
</evidence>
<evidence type="ECO:0000313" key="6">
    <source>
        <dbReference type="Proteomes" id="UP001583186"/>
    </source>
</evidence>
<dbReference type="Gene3D" id="3.40.50.720">
    <property type="entry name" value="NAD(P)-binding Rossmann-like Domain"/>
    <property type="match status" value="1"/>
</dbReference>
<feature type="domain" description="NmrA-like" evidence="4">
    <location>
        <begin position="66"/>
        <end position="287"/>
    </location>
</feature>
<evidence type="ECO:0000256" key="1">
    <source>
        <dbReference type="ARBA" id="ARBA00022857"/>
    </source>
</evidence>
<organism evidence="5 6">
    <name type="scientific">Sporothrix stenoceras</name>
    <dbReference type="NCBI Taxonomy" id="5173"/>
    <lineage>
        <taxon>Eukaryota</taxon>
        <taxon>Fungi</taxon>
        <taxon>Dikarya</taxon>
        <taxon>Ascomycota</taxon>
        <taxon>Pezizomycotina</taxon>
        <taxon>Sordariomycetes</taxon>
        <taxon>Sordariomycetidae</taxon>
        <taxon>Ophiostomatales</taxon>
        <taxon>Ophiostomataceae</taxon>
        <taxon>Sporothrix</taxon>
    </lineage>
</organism>
<dbReference type="InterPro" id="IPR036291">
    <property type="entry name" value="NAD(P)-bd_dom_sf"/>
</dbReference>
<protein>
    <recommendedName>
        <fullName evidence="4">NmrA-like domain-containing protein</fullName>
    </recommendedName>
</protein>
<name>A0ABR3Z4W0_9PEZI</name>
<dbReference type="InterPro" id="IPR051609">
    <property type="entry name" value="NmrA/Isoflavone_reductase-like"/>
</dbReference>
<evidence type="ECO:0000259" key="4">
    <source>
        <dbReference type="Pfam" id="PF05368"/>
    </source>
</evidence>
<dbReference type="Pfam" id="PF05368">
    <property type="entry name" value="NmrA"/>
    <property type="match status" value="1"/>
</dbReference>
<gene>
    <name evidence="5" type="ORF">Sste5346_005144</name>
</gene>
<reference evidence="5 6" key="1">
    <citation type="journal article" date="2024" name="IMA Fungus">
        <title>IMA Genome - F19 : A genome assembly and annotation guide to empower mycologists, including annotated draft genome sequences of Ceratocystis pirilliformis, Diaporthe australafricana, Fusarium ophioides, Paecilomyces lecythidis, and Sporothrix stenoceras.</title>
        <authorList>
            <person name="Aylward J."/>
            <person name="Wilson A.M."/>
            <person name="Visagie C.M."/>
            <person name="Spraker J."/>
            <person name="Barnes I."/>
            <person name="Buitendag C."/>
            <person name="Ceriani C."/>
            <person name="Del Mar Angel L."/>
            <person name="du Plessis D."/>
            <person name="Fuchs T."/>
            <person name="Gasser K."/>
            <person name="Kramer D."/>
            <person name="Li W."/>
            <person name="Munsamy K."/>
            <person name="Piso A."/>
            <person name="Price J.L."/>
            <person name="Sonnekus B."/>
            <person name="Thomas C."/>
            <person name="van der Nest A."/>
            <person name="van Dijk A."/>
            <person name="van Heerden A."/>
            <person name="van Vuuren N."/>
            <person name="Yilmaz N."/>
            <person name="Duong T.A."/>
            <person name="van der Merwe N.A."/>
            <person name="Wingfield M.J."/>
            <person name="Wingfield B.D."/>
        </authorList>
    </citation>
    <scope>NUCLEOTIDE SEQUENCE [LARGE SCALE GENOMIC DNA]</scope>
    <source>
        <strain evidence="5 6">CMW 5346</strain>
    </source>
</reference>
<feature type="transmembrane region" description="Helical" evidence="3">
    <location>
        <begin position="25"/>
        <end position="44"/>
    </location>
</feature>
<dbReference type="CDD" id="cd05259">
    <property type="entry name" value="PCBER_SDR_a"/>
    <property type="match status" value="1"/>
</dbReference>
<dbReference type="Gene3D" id="3.90.25.10">
    <property type="entry name" value="UDP-galactose 4-epimerase, domain 1"/>
    <property type="match status" value="1"/>
</dbReference>
<keyword evidence="3" id="KW-1133">Transmembrane helix</keyword>